<dbReference type="AlphaFoldDB" id="A0A9P6MJ11"/>
<proteinExistence type="predicted"/>
<name>A0A9P6MJ11_9FUNG</name>
<gene>
    <name evidence="1" type="ORF">BGZ65_001927</name>
</gene>
<protein>
    <submittedName>
        <fullName evidence="1">Uncharacterized protein</fullName>
    </submittedName>
</protein>
<dbReference type="Proteomes" id="UP000749646">
    <property type="component" value="Unassembled WGS sequence"/>
</dbReference>
<dbReference type="EMBL" id="JAAAHW010000371">
    <property type="protein sequence ID" value="KAG0003191.1"/>
    <property type="molecule type" value="Genomic_DNA"/>
</dbReference>
<comment type="caution">
    <text evidence="1">The sequence shown here is derived from an EMBL/GenBank/DDBJ whole genome shotgun (WGS) entry which is preliminary data.</text>
</comment>
<sequence>MALDFLAGLASSLPKLEKLSLKTTRSTALANLSQGEVENVSMTVTSFDDLSPDEHEFFQKGHLIRLEIERIAAESVESRLPDIPRNNPRLSELDVSVPPRCITTVIDQIKTMERFCLQEQEHSSLEKSTFGVSISWKDFRNICITMKFPENSATPNILTSIRMLKSMTSEMTEDLRELIRDYEWSIHSLETNELFNDEFAILLDNATQERGS</sequence>
<evidence type="ECO:0000313" key="2">
    <source>
        <dbReference type="Proteomes" id="UP000749646"/>
    </source>
</evidence>
<keyword evidence="2" id="KW-1185">Reference proteome</keyword>
<accession>A0A9P6MJ11</accession>
<evidence type="ECO:0000313" key="1">
    <source>
        <dbReference type="EMBL" id="KAG0003191.1"/>
    </source>
</evidence>
<reference evidence="1" key="1">
    <citation type="journal article" date="2020" name="Fungal Divers.">
        <title>Resolving the Mortierellaceae phylogeny through synthesis of multi-gene phylogenetics and phylogenomics.</title>
        <authorList>
            <person name="Vandepol N."/>
            <person name="Liber J."/>
            <person name="Desiro A."/>
            <person name="Na H."/>
            <person name="Kennedy M."/>
            <person name="Barry K."/>
            <person name="Grigoriev I.V."/>
            <person name="Miller A.N."/>
            <person name="O'Donnell K."/>
            <person name="Stajich J.E."/>
            <person name="Bonito G."/>
        </authorList>
    </citation>
    <scope>NUCLEOTIDE SEQUENCE</scope>
    <source>
        <strain evidence="1">MES-2147</strain>
    </source>
</reference>
<organism evidence="1 2">
    <name type="scientific">Modicella reniformis</name>
    <dbReference type="NCBI Taxonomy" id="1440133"/>
    <lineage>
        <taxon>Eukaryota</taxon>
        <taxon>Fungi</taxon>
        <taxon>Fungi incertae sedis</taxon>
        <taxon>Mucoromycota</taxon>
        <taxon>Mortierellomycotina</taxon>
        <taxon>Mortierellomycetes</taxon>
        <taxon>Mortierellales</taxon>
        <taxon>Mortierellaceae</taxon>
        <taxon>Modicella</taxon>
    </lineage>
</organism>